<name>A0A2H3IWD9_WOLCO</name>
<dbReference type="GO" id="GO:0016020">
    <property type="term" value="C:membrane"/>
    <property type="evidence" value="ECO:0007669"/>
    <property type="project" value="UniProtKB-SubCell"/>
</dbReference>
<organism evidence="6 7">
    <name type="scientific">Wolfiporia cocos (strain MD-104)</name>
    <name type="common">Brown rot fungus</name>
    <dbReference type="NCBI Taxonomy" id="742152"/>
    <lineage>
        <taxon>Eukaryota</taxon>
        <taxon>Fungi</taxon>
        <taxon>Dikarya</taxon>
        <taxon>Basidiomycota</taxon>
        <taxon>Agaricomycotina</taxon>
        <taxon>Agaricomycetes</taxon>
        <taxon>Polyporales</taxon>
        <taxon>Phaeolaceae</taxon>
        <taxon>Wolfiporia</taxon>
    </lineage>
</organism>
<dbReference type="InterPro" id="IPR050997">
    <property type="entry name" value="MAPEG"/>
</dbReference>
<evidence type="ECO:0000256" key="4">
    <source>
        <dbReference type="ARBA" id="ARBA00023136"/>
    </source>
</evidence>
<dbReference type="AlphaFoldDB" id="A0A2H3IWD9"/>
<dbReference type="GO" id="GO:0005635">
    <property type="term" value="C:nuclear envelope"/>
    <property type="evidence" value="ECO:0007669"/>
    <property type="project" value="TreeGrafter"/>
</dbReference>
<protein>
    <submittedName>
        <fullName evidence="6">Membrane-associated glutathione metabolism protein</fullName>
    </submittedName>
</protein>
<dbReference type="SUPFAM" id="SSF161084">
    <property type="entry name" value="MAPEG domain-like"/>
    <property type="match status" value="1"/>
</dbReference>
<dbReference type="OrthoDB" id="410651at2759"/>
<dbReference type="Gene3D" id="1.20.120.550">
    <property type="entry name" value="Membrane associated eicosanoid/glutathione metabolism-like domain"/>
    <property type="match status" value="1"/>
</dbReference>
<dbReference type="OMA" id="VIFNCIQ"/>
<evidence type="ECO:0000256" key="5">
    <source>
        <dbReference type="SAM" id="Phobius"/>
    </source>
</evidence>
<evidence type="ECO:0000313" key="6">
    <source>
        <dbReference type="EMBL" id="PCH34051.1"/>
    </source>
</evidence>
<evidence type="ECO:0000256" key="2">
    <source>
        <dbReference type="ARBA" id="ARBA00022692"/>
    </source>
</evidence>
<proteinExistence type="predicted"/>
<keyword evidence="4 5" id="KW-0472">Membrane</keyword>
<dbReference type="PANTHER" id="PTHR10250">
    <property type="entry name" value="MICROSOMAL GLUTATHIONE S-TRANSFERASE"/>
    <property type="match status" value="1"/>
</dbReference>
<keyword evidence="3 5" id="KW-1133">Transmembrane helix</keyword>
<dbReference type="GO" id="GO:0005783">
    <property type="term" value="C:endoplasmic reticulum"/>
    <property type="evidence" value="ECO:0007669"/>
    <property type="project" value="TreeGrafter"/>
</dbReference>
<dbReference type="GO" id="GO:0004364">
    <property type="term" value="F:glutathione transferase activity"/>
    <property type="evidence" value="ECO:0007669"/>
    <property type="project" value="TreeGrafter"/>
</dbReference>
<evidence type="ECO:0000256" key="1">
    <source>
        <dbReference type="ARBA" id="ARBA00004141"/>
    </source>
</evidence>
<accession>A0A2H3IWD9</accession>
<keyword evidence="2 5" id="KW-0812">Transmembrane</keyword>
<sequence>MSVTIVLSKEYVYPVAAIASTCWLTFWQTIKVGGARKRAGIPYPYVYADKAEVAANQEANVFNCTQRAHQNTLEYFPIVVASTVVASLKHPLIAASLCGLFTASRVVYTIGYSTGDPAKRNLFGSAMFSSLGWLALLGTSAWTVVELFRETL</sequence>
<gene>
    <name evidence="6" type="ORF">WOLCODRAFT_135475</name>
</gene>
<dbReference type="GO" id="GO:0004602">
    <property type="term" value="F:glutathione peroxidase activity"/>
    <property type="evidence" value="ECO:0007669"/>
    <property type="project" value="TreeGrafter"/>
</dbReference>
<evidence type="ECO:0000313" key="7">
    <source>
        <dbReference type="Proteomes" id="UP000218811"/>
    </source>
</evidence>
<keyword evidence="7" id="KW-1185">Reference proteome</keyword>
<dbReference type="PANTHER" id="PTHR10250:SF26">
    <property type="entry name" value="GLUTATHIONE S-TRANSFERASE 3, MITOCHONDRIAL"/>
    <property type="match status" value="1"/>
</dbReference>
<dbReference type="STRING" id="742152.A0A2H3IWD9"/>
<evidence type="ECO:0000256" key="3">
    <source>
        <dbReference type="ARBA" id="ARBA00022989"/>
    </source>
</evidence>
<dbReference type="EMBL" id="KB467831">
    <property type="protein sequence ID" value="PCH34051.1"/>
    <property type="molecule type" value="Genomic_DNA"/>
</dbReference>
<dbReference type="InterPro" id="IPR001129">
    <property type="entry name" value="Membr-assoc_MAPEG"/>
</dbReference>
<dbReference type="Proteomes" id="UP000218811">
    <property type="component" value="Unassembled WGS sequence"/>
</dbReference>
<reference evidence="6 7" key="1">
    <citation type="journal article" date="2012" name="Science">
        <title>The Paleozoic origin of enzymatic lignin decomposition reconstructed from 31 fungal genomes.</title>
        <authorList>
            <person name="Floudas D."/>
            <person name="Binder M."/>
            <person name="Riley R."/>
            <person name="Barry K."/>
            <person name="Blanchette R.A."/>
            <person name="Henrissat B."/>
            <person name="Martinez A.T."/>
            <person name="Otillar R."/>
            <person name="Spatafora J.W."/>
            <person name="Yadav J.S."/>
            <person name="Aerts A."/>
            <person name="Benoit I."/>
            <person name="Boyd A."/>
            <person name="Carlson A."/>
            <person name="Copeland A."/>
            <person name="Coutinho P.M."/>
            <person name="de Vries R.P."/>
            <person name="Ferreira P."/>
            <person name="Findley K."/>
            <person name="Foster B."/>
            <person name="Gaskell J."/>
            <person name="Glotzer D."/>
            <person name="Gorecki P."/>
            <person name="Heitman J."/>
            <person name="Hesse C."/>
            <person name="Hori C."/>
            <person name="Igarashi K."/>
            <person name="Jurgens J.A."/>
            <person name="Kallen N."/>
            <person name="Kersten P."/>
            <person name="Kohler A."/>
            <person name="Kuees U."/>
            <person name="Kumar T.K.A."/>
            <person name="Kuo A."/>
            <person name="LaButti K."/>
            <person name="Larrondo L.F."/>
            <person name="Lindquist E."/>
            <person name="Ling A."/>
            <person name="Lombard V."/>
            <person name="Lucas S."/>
            <person name="Lundell T."/>
            <person name="Martin R."/>
            <person name="McLaughlin D.J."/>
            <person name="Morgenstern I."/>
            <person name="Morin E."/>
            <person name="Murat C."/>
            <person name="Nagy L.G."/>
            <person name="Nolan M."/>
            <person name="Ohm R.A."/>
            <person name="Patyshakuliyeva A."/>
            <person name="Rokas A."/>
            <person name="Ruiz-Duenas F.J."/>
            <person name="Sabat G."/>
            <person name="Salamov A."/>
            <person name="Samejima M."/>
            <person name="Schmutz J."/>
            <person name="Slot J.C."/>
            <person name="St John F."/>
            <person name="Stenlid J."/>
            <person name="Sun H."/>
            <person name="Sun S."/>
            <person name="Syed K."/>
            <person name="Tsang A."/>
            <person name="Wiebenga A."/>
            <person name="Young D."/>
            <person name="Pisabarro A."/>
            <person name="Eastwood D.C."/>
            <person name="Martin F."/>
            <person name="Cullen D."/>
            <person name="Grigoriev I.V."/>
            <person name="Hibbett D.S."/>
        </authorList>
    </citation>
    <scope>NUCLEOTIDE SEQUENCE [LARGE SCALE GENOMIC DNA]</scope>
    <source>
        <strain evidence="6 7">MD-104</strain>
    </source>
</reference>
<dbReference type="Pfam" id="PF01124">
    <property type="entry name" value="MAPEG"/>
    <property type="match status" value="1"/>
</dbReference>
<dbReference type="InterPro" id="IPR023352">
    <property type="entry name" value="MAPEG-like_dom_sf"/>
</dbReference>
<feature type="transmembrane region" description="Helical" evidence="5">
    <location>
        <begin position="122"/>
        <end position="145"/>
    </location>
</feature>
<feature type="transmembrane region" description="Helical" evidence="5">
    <location>
        <begin position="12"/>
        <end position="30"/>
    </location>
</feature>
<comment type="subcellular location">
    <subcellularLocation>
        <location evidence="1">Membrane</location>
        <topology evidence="1">Multi-pass membrane protein</topology>
    </subcellularLocation>
</comment>